<organism evidence="1">
    <name type="scientific">Anopheles darlingi</name>
    <name type="common">Mosquito</name>
    <dbReference type="NCBI Taxonomy" id="43151"/>
    <lineage>
        <taxon>Eukaryota</taxon>
        <taxon>Metazoa</taxon>
        <taxon>Ecdysozoa</taxon>
        <taxon>Arthropoda</taxon>
        <taxon>Hexapoda</taxon>
        <taxon>Insecta</taxon>
        <taxon>Pterygota</taxon>
        <taxon>Neoptera</taxon>
        <taxon>Endopterygota</taxon>
        <taxon>Diptera</taxon>
        <taxon>Nematocera</taxon>
        <taxon>Culicoidea</taxon>
        <taxon>Culicidae</taxon>
        <taxon>Anophelinae</taxon>
        <taxon>Anopheles</taxon>
    </lineage>
</organism>
<dbReference type="EMBL" id="GGFL01013195">
    <property type="protein sequence ID" value="MBW77373.1"/>
    <property type="molecule type" value="Transcribed_RNA"/>
</dbReference>
<evidence type="ECO:0000313" key="1">
    <source>
        <dbReference type="EMBL" id="MBW77373.1"/>
    </source>
</evidence>
<name>A0A2M4DIL2_ANODA</name>
<reference evidence="1" key="1">
    <citation type="submission" date="2018-01" db="EMBL/GenBank/DDBJ databases">
        <title>An insight into the sialome of Amazonian anophelines.</title>
        <authorList>
            <person name="Ribeiro J.M."/>
            <person name="Scarpassa V."/>
            <person name="Calvo E."/>
        </authorList>
    </citation>
    <scope>NUCLEOTIDE SEQUENCE</scope>
</reference>
<dbReference type="AlphaFoldDB" id="A0A2M4DIL2"/>
<protein>
    <submittedName>
        <fullName evidence="1">Putative secreted protein</fullName>
    </submittedName>
</protein>
<proteinExistence type="predicted"/>
<sequence>MRLVAPCVYTPSCHRLFLAIATISTTLTVSYSTPGHHPSPLRPLAAGGPRKRFLSLEKAFPDLLHHVWPRDSLAKGHGNYCYVP</sequence>
<accession>A0A2M4DIL2</accession>